<dbReference type="Proteomes" id="UP000066480">
    <property type="component" value="Chromosome"/>
</dbReference>
<evidence type="ECO:0000313" key="2">
    <source>
        <dbReference type="Proteomes" id="UP000066480"/>
    </source>
</evidence>
<accession>A0A0K1JGD0</accession>
<evidence type="ECO:0000313" key="1">
    <source>
        <dbReference type="EMBL" id="AKU15767.1"/>
    </source>
</evidence>
<dbReference type="STRING" id="571913.VV02_07715"/>
<reference evidence="1 2" key="1">
    <citation type="submission" date="2015-03" db="EMBL/GenBank/DDBJ databases">
        <title>Luteipulveratus halotolerans sp. nov., a novel actinobacterium (Dermacoccaceae) from Sarawak, Malaysia.</title>
        <authorList>
            <person name="Juboi H."/>
            <person name="Basik A."/>
            <person name="Shamsul S.S."/>
            <person name="Arnold P."/>
            <person name="Schmitt E.K."/>
            <person name="Sanglier J.-J."/>
            <person name="Yeo T."/>
        </authorList>
    </citation>
    <scope>NUCLEOTIDE SEQUENCE [LARGE SCALE GENOMIC DNA]</scope>
    <source>
        <strain evidence="1 2">MN07-A0370</strain>
    </source>
</reference>
<dbReference type="AlphaFoldDB" id="A0A0K1JGD0"/>
<keyword evidence="2" id="KW-1185">Reference proteome</keyword>
<dbReference type="KEGG" id="lmoi:VV02_07715"/>
<name>A0A0K1JGD0_9MICO</name>
<protein>
    <submittedName>
        <fullName evidence="1">Uncharacterized protein</fullName>
    </submittedName>
</protein>
<gene>
    <name evidence="1" type="ORF">VV02_07715</name>
</gene>
<organism evidence="1 2">
    <name type="scientific">Luteipulveratus mongoliensis</name>
    <dbReference type="NCBI Taxonomy" id="571913"/>
    <lineage>
        <taxon>Bacteria</taxon>
        <taxon>Bacillati</taxon>
        <taxon>Actinomycetota</taxon>
        <taxon>Actinomycetes</taxon>
        <taxon>Micrococcales</taxon>
        <taxon>Dermacoccaceae</taxon>
        <taxon>Luteipulveratus</taxon>
    </lineage>
</organism>
<proteinExistence type="predicted"/>
<dbReference type="RefSeq" id="WP_052590836.1">
    <property type="nucleotide sequence ID" value="NZ_CP011112.1"/>
</dbReference>
<sequence>MTYEYTPGRQAARQRAAAANAAASEQRLRDRVEDVEFLLEAGESPDHIARRLGLTLESLERSMHRAGRRDLAHAVHVQTDVRRAYEEAKRRPCPTGCGNYLGRKNTSGLCTSCFNKSRAYKASDAQRAWAS</sequence>
<dbReference type="OrthoDB" id="4551696at2"/>
<dbReference type="EMBL" id="CP011112">
    <property type="protein sequence ID" value="AKU15767.1"/>
    <property type="molecule type" value="Genomic_DNA"/>
</dbReference>